<dbReference type="RefSeq" id="WP_040373053.1">
    <property type="nucleotide sequence ID" value="NZ_CP068053.1"/>
</dbReference>
<dbReference type="KEGG" id="ppsr:I6J18_22390"/>
<dbReference type="InterPro" id="IPR009293">
    <property type="entry name" value="UPF0478"/>
</dbReference>
<reference evidence="2 3" key="1">
    <citation type="submission" date="2021-01" db="EMBL/GenBank/DDBJ databases">
        <title>FDA dAtabase for Regulatory Grade micrObial Sequences (FDA-ARGOS): Supporting development and validation of Infectious Disease Dx tests.</title>
        <authorList>
            <person name="Nelson B."/>
            <person name="Plummer A."/>
            <person name="Tallon L."/>
            <person name="Sadzewicz L."/>
            <person name="Zhao X."/>
            <person name="Boylan J."/>
            <person name="Ott S."/>
            <person name="Bowen H."/>
            <person name="Vavikolanu K."/>
            <person name="Mehta A."/>
            <person name="Aluvathingal J."/>
            <person name="Nadendla S."/>
            <person name="Myers T."/>
            <person name="Yan Y."/>
            <person name="Sichtig H."/>
        </authorList>
    </citation>
    <scope>NUCLEOTIDE SEQUENCE [LARGE SCALE GENOMIC DNA]</scope>
    <source>
        <strain evidence="2 3">FDAARGOS_1161</strain>
    </source>
</reference>
<sequence length="136" mass="14639">MLKKISIGTISGAVVYLIYTLNQTLQKGMGTLEETNKTLAEVRNAVHGLTEESKQLIHTANQITVDVKGKIRNVDPLLESAQDVGEMIHNVTHSIKEASKSGKSPSDSTSVPSTPTVPSKPSTPLVQQEGVHIKLK</sequence>
<dbReference type="Proteomes" id="UP000595254">
    <property type="component" value="Chromosome"/>
</dbReference>
<dbReference type="SUPFAM" id="SSF58104">
    <property type="entry name" value="Methyl-accepting chemotaxis protein (MCP) signaling domain"/>
    <property type="match status" value="1"/>
</dbReference>
<organism evidence="2 3">
    <name type="scientific">Peribacillus psychrosaccharolyticus</name>
    <name type="common">Bacillus psychrosaccharolyticus</name>
    <dbReference type="NCBI Taxonomy" id="1407"/>
    <lineage>
        <taxon>Bacteria</taxon>
        <taxon>Bacillati</taxon>
        <taxon>Bacillota</taxon>
        <taxon>Bacilli</taxon>
        <taxon>Bacillales</taxon>
        <taxon>Bacillaceae</taxon>
        <taxon>Peribacillus</taxon>
    </lineage>
</organism>
<protein>
    <submittedName>
        <fullName evidence="2">DUF948 domain-containing protein</fullName>
    </submittedName>
</protein>
<name>A0A974S0E1_PERPY</name>
<dbReference type="Pfam" id="PF06103">
    <property type="entry name" value="DUF948"/>
    <property type="match status" value="1"/>
</dbReference>
<dbReference type="EMBL" id="CP068053">
    <property type="protein sequence ID" value="QQT00283.1"/>
    <property type="molecule type" value="Genomic_DNA"/>
</dbReference>
<evidence type="ECO:0000313" key="2">
    <source>
        <dbReference type="EMBL" id="QQT00283.1"/>
    </source>
</evidence>
<evidence type="ECO:0000313" key="3">
    <source>
        <dbReference type="Proteomes" id="UP000595254"/>
    </source>
</evidence>
<dbReference type="Gene3D" id="1.10.287.950">
    <property type="entry name" value="Methyl-accepting chemotaxis protein"/>
    <property type="match status" value="1"/>
</dbReference>
<dbReference type="PANTHER" id="PTHR40070">
    <property type="entry name" value="UPF0478 PROTEIN YTXG"/>
    <property type="match status" value="1"/>
</dbReference>
<dbReference type="AlphaFoldDB" id="A0A974S0E1"/>
<accession>A0A974S0E1</accession>
<feature type="compositionally biased region" description="Low complexity" evidence="1">
    <location>
        <begin position="101"/>
        <end position="124"/>
    </location>
</feature>
<keyword evidence="3" id="KW-1185">Reference proteome</keyword>
<gene>
    <name evidence="2" type="ORF">I6J18_22390</name>
</gene>
<dbReference type="PANTHER" id="PTHR40070:SF1">
    <property type="entry name" value="UPF0478 PROTEIN YTXG"/>
    <property type="match status" value="1"/>
</dbReference>
<feature type="region of interest" description="Disordered" evidence="1">
    <location>
        <begin position="91"/>
        <end position="136"/>
    </location>
</feature>
<proteinExistence type="predicted"/>
<evidence type="ECO:0000256" key="1">
    <source>
        <dbReference type="SAM" id="MobiDB-lite"/>
    </source>
</evidence>